<evidence type="ECO:0000256" key="7">
    <source>
        <dbReference type="ARBA" id="ARBA00023242"/>
    </source>
</evidence>
<dbReference type="InterPro" id="IPR008978">
    <property type="entry name" value="HSP20-like_chaperone"/>
</dbReference>
<evidence type="ECO:0000313" key="15">
    <source>
        <dbReference type="RefSeq" id="XP_013406783.1"/>
    </source>
</evidence>
<keyword evidence="3" id="KW-0963">Cytoplasm</keyword>
<dbReference type="RefSeq" id="XP_013406783.1">
    <property type="nucleotide sequence ID" value="XM_013551329.2"/>
</dbReference>
<proteinExistence type="predicted"/>
<keyword evidence="4" id="KW-0677">Repeat</keyword>
<feature type="repeat" description="TPR" evidence="11">
    <location>
        <begin position="283"/>
        <end position="316"/>
    </location>
</feature>
<dbReference type="FunFam" id="1.25.40.10:FF:000176">
    <property type="entry name" value="dynein assembly factor 4, axonemal isoform X1"/>
    <property type="match status" value="1"/>
</dbReference>
<dbReference type="GO" id="GO:0007399">
    <property type="term" value="P:nervous system development"/>
    <property type="evidence" value="ECO:0007669"/>
    <property type="project" value="UniProtKB-KW"/>
</dbReference>
<evidence type="ECO:0000256" key="8">
    <source>
        <dbReference type="ARBA" id="ARBA00023273"/>
    </source>
</evidence>
<dbReference type="SMART" id="SM00028">
    <property type="entry name" value="TPR"/>
    <property type="match status" value="3"/>
</dbReference>
<dbReference type="GO" id="GO:0120293">
    <property type="term" value="C:dynein axonemal particle"/>
    <property type="evidence" value="ECO:0007669"/>
    <property type="project" value="UniProtKB-SubCell"/>
</dbReference>
<dbReference type="Pfam" id="PF04969">
    <property type="entry name" value="CS"/>
    <property type="match status" value="1"/>
</dbReference>
<dbReference type="KEGG" id="lak:106171159"/>
<dbReference type="AlphaFoldDB" id="A0A1S3J8Z5"/>
<dbReference type="Gene3D" id="1.25.40.10">
    <property type="entry name" value="Tetratricopeptide repeat domain"/>
    <property type="match status" value="1"/>
</dbReference>
<dbReference type="CDD" id="cd06469">
    <property type="entry name" value="p23_DYX1C1_like"/>
    <property type="match status" value="1"/>
</dbReference>
<dbReference type="PANTHER" id="PTHR46492">
    <property type="entry name" value="DYNEIN ASSEMBLY FACTOR 4, AXONEMAL"/>
    <property type="match status" value="1"/>
</dbReference>
<evidence type="ECO:0000256" key="10">
    <source>
        <dbReference type="ARBA" id="ARBA00024430"/>
    </source>
</evidence>
<dbReference type="GO" id="GO:0036159">
    <property type="term" value="P:inner dynein arm assembly"/>
    <property type="evidence" value="ECO:0007669"/>
    <property type="project" value="TreeGrafter"/>
</dbReference>
<evidence type="ECO:0000256" key="12">
    <source>
        <dbReference type="SAM" id="MobiDB-lite"/>
    </source>
</evidence>
<evidence type="ECO:0000256" key="11">
    <source>
        <dbReference type="PROSITE-ProRule" id="PRU00339"/>
    </source>
</evidence>
<dbReference type="InterPro" id="IPR052004">
    <property type="entry name" value="Dynein_assembly_factor_4"/>
</dbReference>
<evidence type="ECO:0000259" key="13">
    <source>
        <dbReference type="PROSITE" id="PS51203"/>
    </source>
</evidence>
<evidence type="ECO:0000256" key="3">
    <source>
        <dbReference type="ARBA" id="ARBA00022490"/>
    </source>
</evidence>
<name>A0A1S3J8Z5_LINAN</name>
<dbReference type="GO" id="GO:0043005">
    <property type="term" value="C:neuron projection"/>
    <property type="evidence" value="ECO:0007669"/>
    <property type="project" value="UniProtKB-SubCell"/>
</dbReference>
<feature type="region of interest" description="Disordered" evidence="12">
    <location>
        <begin position="109"/>
        <end position="157"/>
    </location>
</feature>
<dbReference type="GO" id="GO:0036158">
    <property type="term" value="P:outer dynein arm assembly"/>
    <property type="evidence" value="ECO:0007669"/>
    <property type="project" value="TreeGrafter"/>
</dbReference>
<dbReference type="FunFam" id="2.60.40.790:FF:000015">
    <property type="entry name" value="dynein assembly factor 4, axonemal isoform X1"/>
    <property type="match status" value="1"/>
</dbReference>
<evidence type="ECO:0000256" key="4">
    <source>
        <dbReference type="ARBA" id="ARBA00022737"/>
    </source>
</evidence>
<keyword evidence="8" id="KW-0966">Cell projection</keyword>
<dbReference type="Gene3D" id="2.60.40.790">
    <property type="match status" value="1"/>
</dbReference>
<dbReference type="PANTHER" id="PTHR46492:SF1">
    <property type="entry name" value="DYNEIN AXONEMAL ASSEMBLY FACTOR 4"/>
    <property type="match status" value="1"/>
</dbReference>
<dbReference type="STRING" id="7574.A0A1S3J8Z5"/>
<keyword evidence="14" id="KW-1185">Reference proteome</keyword>
<organism evidence="14 15">
    <name type="scientific">Lingula anatina</name>
    <name type="common">Brachiopod</name>
    <name type="synonym">Lingula unguis</name>
    <dbReference type="NCBI Taxonomy" id="7574"/>
    <lineage>
        <taxon>Eukaryota</taxon>
        <taxon>Metazoa</taxon>
        <taxon>Spiralia</taxon>
        <taxon>Lophotrochozoa</taxon>
        <taxon>Brachiopoda</taxon>
        <taxon>Linguliformea</taxon>
        <taxon>Lingulata</taxon>
        <taxon>Lingulida</taxon>
        <taxon>Linguloidea</taxon>
        <taxon>Lingulidae</taxon>
        <taxon>Lingula</taxon>
    </lineage>
</organism>
<evidence type="ECO:0000256" key="5">
    <source>
        <dbReference type="ARBA" id="ARBA00022803"/>
    </source>
</evidence>
<dbReference type="PROSITE" id="PS51203">
    <property type="entry name" value="CS"/>
    <property type="match status" value="1"/>
</dbReference>
<sequence length="412" mass="48023">MPIAVKDYTWEETESNVNIVVPLKGVKSHKVDIFSTEEYLKVSYPPYFFEVLLFAPVEDTKSSAQVGNGAVVFNLTKKEPVLWSQLQSPDFNNKEFMRQKREDVIKKAHERAEQDAKDKADKKREADRFSIKEQMRVDDEERKRIENAKEEERRKATEELEQWKAQQKALAEEEKIRLLEENRLREEEFQRVKSLEDENSKQEQIKKQQKKKEKKKNIFESEAKGSEVRKPGHISVSFTERVFPTAARESQAEQEDEWLRKQAETRRIAEMFDKDLTEEEKNPQWLRDKGSSFFKAGNYHAAINAFSHGIKLDSKMPSLYSNRAACHLKLGNLIKCAEDCTKALELLTPPVPQNANSRCKAHVRRGTAYCHLQLYVEGLMDYEEALKIDPSNEQLKIDAERIRKIIQGTEEV</sequence>
<accession>A0A1S3J8Z5</accession>
<feature type="domain" description="CS" evidence="13">
    <location>
        <begin position="3"/>
        <end position="87"/>
    </location>
</feature>
<dbReference type="GO" id="GO:0003341">
    <property type="term" value="P:cilium movement"/>
    <property type="evidence" value="ECO:0007669"/>
    <property type="project" value="InterPro"/>
</dbReference>
<dbReference type="SUPFAM" id="SSF48452">
    <property type="entry name" value="TPR-like"/>
    <property type="match status" value="1"/>
</dbReference>
<keyword evidence="5 11" id="KW-0802">TPR repeat</keyword>
<dbReference type="GeneID" id="106171159"/>
<protein>
    <recommendedName>
        <fullName evidence="10">Dynein axonemal assembly factor 4</fullName>
    </recommendedName>
</protein>
<feature type="compositionally biased region" description="Basic and acidic residues" evidence="12">
    <location>
        <begin position="216"/>
        <end position="230"/>
    </location>
</feature>
<evidence type="ECO:0000313" key="14">
    <source>
        <dbReference type="Proteomes" id="UP000085678"/>
    </source>
</evidence>
<evidence type="ECO:0000256" key="1">
    <source>
        <dbReference type="ARBA" id="ARBA00004123"/>
    </source>
</evidence>
<dbReference type="PROSITE" id="PS50005">
    <property type="entry name" value="TPR"/>
    <property type="match status" value="2"/>
</dbReference>
<evidence type="ECO:0000256" key="9">
    <source>
        <dbReference type="ARBA" id="ARBA00024190"/>
    </source>
</evidence>
<comment type="subcellular location">
    <subcellularLocation>
        <location evidence="2">Cell projection</location>
        <location evidence="2">Neuron projection</location>
    </subcellularLocation>
    <subcellularLocation>
        <location evidence="9">Dynein axonemal particle</location>
    </subcellularLocation>
    <subcellularLocation>
        <location evidence="1">Nucleus</location>
    </subcellularLocation>
</comment>
<feature type="region of interest" description="Disordered" evidence="12">
    <location>
        <begin position="191"/>
        <end position="230"/>
    </location>
</feature>
<keyword evidence="7" id="KW-0539">Nucleus</keyword>
<gene>
    <name evidence="15" type="primary">LOC106171159</name>
</gene>
<dbReference type="Proteomes" id="UP000085678">
    <property type="component" value="Unplaced"/>
</dbReference>
<dbReference type="InParanoid" id="A0A1S3J8Z5"/>
<dbReference type="SUPFAM" id="SSF49764">
    <property type="entry name" value="HSP20-like chaperones"/>
    <property type="match status" value="1"/>
</dbReference>
<evidence type="ECO:0000256" key="2">
    <source>
        <dbReference type="ARBA" id="ARBA00004487"/>
    </source>
</evidence>
<feature type="compositionally biased region" description="Basic and acidic residues" evidence="12">
    <location>
        <begin position="191"/>
        <end position="206"/>
    </location>
</feature>
<reference evidence="15" key="1">
    <citation type="submission" date="2025-08" db="UniProtKB">
        <authorList>
            <consortium name="RefSeq"/>
        </authorList>
    </citation>
    <scope>IDENTIFICATION</scope>
    <source>
        <tissue evidence="15">Gonads</tissue>
    </source>
</reference>
<dbReference type="InterPro" id="IPR019734">
    <property type="entry name" value="TPR_rpt"/>
</dbReference>
<dbReference type="OrthoDB" id="348005at2759"/>
<dbReference type="InterPro" id="IPR007052">
    <property type="entry name" value="CS_dom"/>
</dbReference>
<dbReference type="InterPro" id="IPR011990">
    <property type="entry name" value="TPR-like_helical_dom_sf"/>
</dbReference>
<keyword evidence="6" id="KW-0524">Neurogenesis</keyword>
<feature type="repeat" description="TPR" evidence="11">
    <location>
        <begin position="359"/>
        <end position="392"/>
    </location>
</feature>
<evidence type="ECO:0000256" key="6">
    <source>
        <dbReference type="ARBA" id="ARBA00022902"/>
    </source>
</evidence>
<dbReference type="GO" id="GO:0005634">
    <property type="term" value="C:nucleus"/>
    <property type="evidence" value="ECO:0007669"/>
    <property type="project" value="UniProtKB-SubCell"/>
</dbReference>
<dbReference type="InterPro" id="IPR037894">
    <property type="entry name" value="CS_DYX1C1"/>
</dbReference>